<evidence type="ECO:0000256" key="6">
    <source>
        <dbReference type="ARBA" id="ARBA00044456"/>
    </source>
</evidence>
<comment type="similarity">
    <text evidence="9">Belongs to the peptidase M48A family.</text>
</comment>
<protein>
    <recommendedName>
        <fullName evidence="9">CAAX prenyl protease</fullName>
        <ecNumber evidence="9">3.4.24.84</ecNumber>
    </recommendedName>
</protein>
<dbReference type="Pfam" id="PF16491">
    <property type="entry name" value="Peptidase_M48_N"/>
    <property type="match status" value="1"/>
</dbReference>
<dbReference type="GO" id="GO:0005789">
    <property type="term" value="C:endoplasmic reticulum membrane"/>
    <property type="evidence" value="ECO:0007669"/>
    <property type="project" value="UniProtKB-SubCell"/>
</dbReference>
<keyword evidence="9" id="KW-0812">Transmembrane</keyword>
<feature type="binding site" evidence="8">
    <location>
        <position position="271"/>
    </location>
    <ligand>
        <name>Zn(2+)</name>
        <dbReference type="ChEBI" id="CHEBI:29105"/>
        <note>catalytic</note>
    </ligand>
</feature>
<feature type="transmembrane region" description="Helical" evidence="9">
    <location>
        <begin position="15"/>
        <end position="35"/>
    </location>
</feature>
<evidence type="ECO:0000256" key="9">
    <source>
        <dbReference type="RuleBase" id="RU366005"/>
    </source>
</evidence>
<feature type="active site" description="Proton donor" evidence="7">
    <location>
        <position position="355"/>
    </location>
</feature>
<feature type="transmembrane region" description="Helical" evidence="9">
    <location>
        <begin position="116"/>
        <end position="140"/>
    </location>
</feature>
<keyword evidence="3 9" id="KW-0378">Hydrolase</keyword>
<keyword evidence="2 8" id="KW-0479">Metal-binding</keyword>
<reference evidence="12" key="3">
    <citation type="submission" date="2025-09" db="UniProtKB">
        <authorList>
            <consortium name="Ensembl"/>
        </authorList>
    </citation>
    <scope>IDENTIFICATION</scope>
</reference>
<proteinExistence type="inferred from homology"/>
<evidence type="ECO:0000256" key="5">
    <source>
        <dbReference type="ARBA" id="ARBA00023049"/>
    </source>
</evidence>
<sequence length="411" mass="47415">MFMETILNLPIENKIFYAVLVFSWTVYLWEAYLAYRQRRIYRLTMHVPQELGKIMDTDTFEKSRLYQLDKSNFSFWSGLYSETEGTLILLFGGIPFVWKVAGTVTARFGLGPEYEIFQSLSFLILATLFSAFTGLPWSIYNTFVIEEKHGFNQQVLVTIYADYIAPLFDKFTPLPEGELKEEIESMSKSISFPLTKVYVVEGSKRSSHSNAYFYGFFKNKRIVLFDTLLEDYSPLNKDGEPEIDTLTEDKSKLKNKKQGCNNPEVLAVLGHELGHWKLGHTVKNIVISQMNSFLCFFLFAVLIGQKELFMAFGFYNSQPTLIGLMIIFQFIFSPYNEVLSFCLTVLSRRFEFQADSFARGMGRASELCSALIKLNKDNLGFPVADWLFSMWHYSHPPLLERLRALGSTKQD</sequence>
<reference evidence="13" key="1">
    <citation type="journal article" date="2018" name="PLoS ONE">
        <title>Chinook salmon (Oncorhynchus tshawytscha) genome and transcriptome.</title>
        <authorList>
            <person name="Christensen K.A."/>
            <person name="Leong J.S."/>
            <person name="Sakhrani D."/>
            <person name="Biagi C.A."/>
            <person name="Minkley D.R."/>
            <person name="Withler R.E."/>
            <person name="Rondeau E.B."/>
            <person name="Koop B.F."/>
            <person name="Devlin R.H."/>
        </authorList>
    </citation>
    <scope>NUCLEOTIDE SEQUENCE [LARGE SCALE GENOMIC DNA]</scope>
</reference>
<dbReference type="GeneTree" id="ENSGT00390000002053"/>
<dbReference type="AlphaFoldDB" id="A0AAZ3RDE4"/>
<evidence type="ECO:0000256" key="1">
    <source>
        <dbReference type="ARBA" id="ARBA00022670"/>
    </source>
</evidence>
<dbReference type="Gene3D" id="3.30.2010.10">
    <property type="entry name" value="Metalloproteases ('zincins'), catalytic domain"/>
    <property type="match status" value="1"/>
</dbReference>
<feature type="transmembrane region" description="Helical" evidence="9">
    <location>
        <begin position="293"/>
        <end position="315"/>
    </location>
</feature>
<evidence type="ECO:0000256" key="3">
    <source>
        <dbReference type="ARBA" id="ARBA00022801"/>
    </source>
</evidence>
<comment type="subcellular location">
    <subcellularLocation>
        <location evidence="9">Endoplasmic reticulum membrane</location>
        <topology evidence="9">Multi-pass membrane protein</topology>
    </subcellularLocation>
</comment>
<gene>
    <name evidence="12" type="primary">ZMPSTE24</name>
</gene>
<accession>A0AAZ3RDE4</accession>
<dbReference type="GO" id="GO:0046872">
    <property type="term" value="F:metal ion binding"/>
    <property type="evidence" value="ECO:0007669"/>
    <property type="project" value="UniProtKB-UniRule"/>
</dbReference>
<dbReference type="InterPro" id="IPR027057">
    <property type="entry name" value="CAXX_Prtase_1"/>
</dbReference>
<dbReference type="GO" id="GO:0071586">
    <property type="term" value="P:CAAX-box protein processing"/>
    <property type="evidence" value="ECO:0007669"/>
    <property type="project" value="UniProtKB-UniRule"/>
</dbReference>
<dbReference type="EC" id="3.4.24.84" evidence="9"/>
<keyword evidence="4 8" id="KW-0862">Zinc</keyword>
<feature type="binding site" evidence="8">
    <location>
        <position position="275"/>
    </location>
    <ligand>
        <name>Zn(2+)</name>
        <dbReference type="ChEBI" id="CHEBI:29105"/>
        <note>catalytic</note>
    </ligand>
</feature>
<dbReference type="InterPro" id="IPR032456">
    <property type="entry name" value="Peptidase_M48_N"/>
</dbReference>
<dbReference type="GO" id="GO:0004222">
    <property type="term" value="F:metalloendopeptidase activity"/>
    <property type="evidence" value="ECO:0007669"/>
    <property type="project" value="UniProtKB-UniRule"/>
</dbReference>
<evidence type="ECO:0000256" key="2">
    <source>
        <dbReference type="ARBA" id="ARBA00022723"/>
    </source>
</evidence>
<comment type="catalytic activity">
    <reaction evidence="6 9">
        <text>Hydrolyzes the peptide bond -P2-(S-farnesyl or geranylgeranyl)C-P1'-P2'-P3'-COOH where P1' and P2' are amino acids with aliphatic side chains and P3' is any C-terminal residue.</text>
        <dbReference type="EC" id="3.4.24.84"/>
    </reaction>
</comment>
<dbReference type="FunFam" id="3.30.2010.10:FF:000003">
    <property type="entry name" value="CAAX prenyl protease"/>
    <property type="match status" value="1"/>
</dbReference>
<evidence type="ECO:0000256" key="4">
    <source>
        <dbReference type="ARBA" id="ARBA00022833"/>
    </source>
</evidence>
<dbReference type="CDD" id="cd07343">
    <property type="entry name" value="M48A_Zmpste24p_like"/>
    <property type="match status" value="1"/>
</dbReference>
<comment type="cofactor">
    <cofactor evidence="8 9">
        <name>Zn(2+)</name>
        <dbReference type="ChEBI" id="CHEBI:29105"/>
    </cofactor>
    <text evidence="8 9">Binds 1 zinc ion per subunit.</text>
</comment>
<keyword evidence="5 9" id="KW-0482">Metalloprotease</keyword>
<dbReference type="PANTHER" id="PTHR10120">
    <property type="entry name" value="CAAX PRENYL PROTEASE 1"/>
    <property type="match status" value="1"/>
</dbReference>
<evidence type="ECO:0000256" key="7">
    <source>
        <dbReference type="PIRSR" id="PIRSR627057-1"/>
    </source>
</evidence>
<keyword evidence="13" id="KW-1185">Reference proteome</keyword>
<evidence type="ECO:0000313" key="13">
    <source>
        <dbReference type="Proteomes" id="UP000694402"/>
    </source>
</evidence>
<feature type="transmembrane region" description="Helical" evidence="9">
    <location>
        <begin position="87"/>
        <end position="110"/>
    </location>
</feature>
<feature type="active site" evidence="7">
    <location>
        <position position="272"/>
    </location>
</feature>
<feature type="domain" description="Peptidase M48" evidence="10">
    <location>
        <begin position="173"/>
        <end position="407"/>
    </location>
</feature>
<keyword evidence="1 9" id="KW-0645">Protease</keyword>
<dbReference type="Ensembl" id="ENSOTST00005195404.1">
    <property type="protein sequence ID" value="ENSOTSP00005138064.1"/>
    <property type="gene ID" value="ENSOTSG00005075419.1"/>
</dbReference>
<reference evidence="12" key="2">
    <citation type="submission" date="2025-08" db="UniProtKB">
        <authorList>
            <consortium name="Ensembl"/>
        </authorList>
    </citation>
    <scope>IDENTIFICATION</scope>
</reference>
<keyword evidence="9" id="KW-0256">Endoplasmic reticulum</keyword>
<evidence type="ECO:0000313" key="12">
    <source>
        <dbReference type="Ensembl" id="ENSOTSP00005138064.1"/>
    </source>
</evidence>
<feature type="binding site" evidence="8">
    <location>
        <position position="351"/>
    </location>
    <ligand>
        <name>Zn(2+)</name>
        <dbReference type="ChEBI" id="CHEBI:29105"/>
        <note>catalytic</note>
    </ligand>
</feature>
<evidence type="ECO:0000256" key="8">
    <source>
        <dbReference type="PIRSR" id="PIRSR627057-2"/>
    </source>
</evidence>
<dbReference type="Pfam" id="PF01435">
    <property type="entry name" value="Peptidase_M48"/>
    <property type="match status" value="1"/>
</dbReference>
<comment type="function">
    <text evidence="9">Proteolytically removes the C-terminal three residues of farnesylated proteins.</text>
</comment>
<evidence type="ECO:0000259" key="11">
    <source>
        <dbReference type="Pfam" id="PF16491"/>
    </source>
</evidence>
<feature type="domain" description="CAAX prenyl protease 1 N-terminal" evidence="11">
    <location>
        <begin position="37"/>
        <end position="164"/>
    </location>
</feature>
<name>A0AAZ3RDE4_ONCTS</name>
<dbReference type="Proteomes" id="UP000694402">
    <property type="component" value="Unassembled WGS sequence"/>
</dbReference>
<organism evidence="12 13">
    <name type="scientific">Oncorhynchus tshawytscha</name>
    <name type="common">Chinook salmon</name>
    <name type="synonym">Salmo tshawytscha</name>
    <dbReference type="NCBI Taxonomy" id="74940"/>
    <lineage>
        <taxon>Eukaryota</taxon>
        <taxon>Metazoa</taxon>
        <taxon>Chordata</taxon>
        <taxon>Craniata</taxon>
        <taxon>Vertebrata</taxon>
        <taxon>Euteleostomi</taxon>
        <taxon>Actinopterygii</taxon>
        <taxon>Neopterygii</taxon>
        <taxon>Teleostei</taxon>
        <taxon>Protacanthopterygii</taxon>
        <taxon>Salmoniformes</taxon>
        <taxon>Salmonidae</taxon>
        <taxon>Salmoninae</taxon>
        <taxon>Oncorhynchus</taxon>
    </lineage>
</organism>
<keyword evidence="9" id="KW-1133">Transmembrane helix</keyword>
<keyword evidence="9" id="KW-0472">Membrane</keyword>
<feature type="transmembrane region" description="Helical" evidence="9">
    <location>
        <begin position="321"/>
        <end position="346"/>
    </location>
</feature>
<evidence type="ECO:0000259" key="10">
    <source>
        <dbReference type="Pfam" id="PF01435"/>
    </source>
</evidence>
<dbReference type="InterPro" id="IPR001915">
    <property type="entry name" value="Peptidase_M48"/>
</dbReference>